<reference evidence="4" key="1">
    <citation type="submission" date="2017-09" db="EMBL/GenBank/DDBJ databases">
        <title>Depth-based differentiation of microbial function through sediment-hosted aquifers and enrichment of novel symbionts in the deep terrestrial subsurface.</title>
        <authorList>
            <person name="Probst A.J."/>
            <person name="Ladd B."/>
            <person name="Jarett J.K."/>
            <person name="Geller-Mcgrath D.E."/>
            <person name="Sieber C.M.K."/>
            <person name="Emerson J.B."/>
            <person name="Anantharaman K."/>
            <person name="Thomas B.C."/>
            <person name="Malmstrom R."/>
            <person name="Stieglmeier M."/>
            <person name="Klingl A."/>
            <person name="Woyke T."/>
            <person name="Ryan C.M."/>
            <person name="Banfield J.F."/>
        </authorList>
    </citation>
    <scope>NUCLEOTIDE SEQUENCE [LARGE SCALE GENOMIC DNA]</scope>
</reference>
<dbReference type="EMBL" id="PFAP01000001">
    <property type="protein sequence ID" value="PIR94648.1"/>
    <property type="molecule type" value="Genomic_DNA"/>
</dbReference>
<evidence type="ECO:0008006" key="5">
    <source>
        <dbReference type="Google" id="ProtNLM"/>
    </source>
</evidence>
<accession>A0A2H0V6E3</accession>
<keyword evidence="2" id="KW-1133">Transmembrane helix</keyword>
<proteinExistence type="predicted"/>
<sequence length="162" mass="18937">MEPKYQRRKHILFLAILVFAFVFSIVIFDMLLYIAELNTNPAVHSLNDSFRMIESTYNLVSEEVAVYPITSAGRILSLSLIAVSVIILIVFAAQVFALLQIFHSRPLFRRLEKDIDQDEKELLSEFEESQVMEQEILDKQQQIINYEEDIIAKLDRLRDEKK</sequence>
<keyword evidence="2" id="KW-0472">Membrane</keyword>
<evidence type="ECO:0000256" key="2">
    <source>
        <dbReference type="SAM" id="Phobius"/>
    </source>
</evidence>
<evidence type="ECO:0000313" key="4">
    <source>
        <dbReference type="Proteomes" id="UP000229901"/>
    </source>
</evidence>
<keyword evidence="1" id="KW-0175">Coiled coil</keyword>
<dbReference type="AlphaFoldDB" id="A0A2H0V6E3"/>
<name>A0A2H0V6E3_9BACT</name>
<protein>
    <recommendedName>
        <fullName evidence="5">Two pore domain potassium channel family protein</fullName>
    </recommendedName>
</protein>
<dbReference type="Proteomes" id="UP000229901">
    <property type="component" value="Unassembled WGS sequence"/>
</dbReference>
<comment type="caution">
    <text evidence="3">The sequence shown here is derived from an EMBL/GenBank/DDBJ whole genome shotgun (WGS) entry which is preliminary data.</text>
</comment>
<feature type="transmembrane region" description="Helical" evidence="2">
    <location>
        <begin position="12"/>
        <end position="35"/>
    </location>
</feature>
<evidence type="ECO:0000313" key="3">
    <source>
        <dbReference type="EMBL" id="PIR94648.1"/>
    </source>
</evidence>
<organism evidence="3 4">
    <name type="scientific">Candidatus Falkowbacteria bacterium CG10_big_fil_rev_8_21_14_0_10_39_11</name>
    <dbReference type="NCBI Taxonomy" id="1974565"/>
    <lineage>
        <taxon>Bacteria</taxon>
        <taxon>Candidatus Falkowiibacteriota</taxon>
    </lineage>
</organism>
<keyword evidence="2" id="KW-0812">Transmembrane</keyword>
<evidence type="ECO:0000256" key="1">
    <source>
        <dbReference type="SAM" id="Coils"/>
    </source>
</evidence>
<feature type="transmembrane region" description="Helical" evidence="2">
    <location>
        <begin position="75"/>
        <end position="102"/>
    </location>
</feature>
<feature type="coiled-coil region" evidence="1">
    <location>
        <begin position="108"/>
        <end position="149"/>
    </location>
</feature>
<gene>
    <name evidence="3" type="ORF">COT97_00100</name>
</gene>